<dbReference type="InterPro" id="IPR000210">
    <property type="entry name" value="BTB/POZ_dom"/>
</dbReference>
<evidence type="ECO:0000313" key="5">
    <source>
        <dbReference type="Proteomes" id="UP000565698"/>
    </source>
</evidence>
<organism evidence="4 5">
    <name type="scientific">Thinocorus orbignyianus</name>
    <dbReference type="NCBI Taxonomy" id="161742"/>
    <lineage>
        <taxon>Eukaryota</taxon>
        <taxon>Metazoa</taxon>
        <taxon>Chordata</taxon>
        <taxon>Craniata</taxon>
        <taxon>Vertebrata</taxon>
        <taxon>Euteleostomi</taxon>
        <taxon>Archelosauria</taxon>
        <taxon>Archosauria</taxon>
        <taxon>Dinosauria</taxon>
        <taxon>Saurischia</taxon>
        <taxon>Theropoda</taxon>
        <taxon>Coelurosauria</taxon>
        <taxon>Aves</taxon>
        <taxon>Neognathae</taxon>
        <taxon>Neoaves</taxon>
        <taxon>Aequornithes</taxon>
        <taxon>Ciconiiformes</taxon>
        <taxon>Thinocoridae</taxon>
        <taxon>Thinocorus</taxon>
    </lineage>
</organism>
<dbReference type="SUPFAM" id="SSF117281">
    <property type="entry name" value="Kelch motif"/>
    <property type="match status" value="1"/>
</dbReference>
<dbReference type="Gene3D" id="2.120.10.80">
    <property type="entry name" value="Kelch-type beta propeller"/>
    <property type="match status" value="2"/>
</dbReference>
<dbReference type="EMBL" id="VXBW01008540">
    <property type="protein sequence ID" value="NXP16112.1"/>
    <property type="molecule type" value="Genomic_DNA"/>
</dbReference>
<evidence type="ECO:0000256" key="1">
    <source>
        <dbReference type="ARBA" id="ARBA00022441"/>
    </source>
</evidence>
<evidence type="ECO:0000256" key="2">
    <source>
        <dbReference type="ARBA" id="ARBA00022737"/>
    </source>
</evidence>
<dbReference type="Gene3D" id="1.25.40.420">
    <property type="match status" value="1"/>
</dbReference>
<dbReference type="PIRSF" id="PIRSF037037">
    <property type="entry name" value="Kelch-like_protein_gigaxonin"/>
    <property type="match status" value="1"/>
</dbReference>
<dbReference type="AlphaFoldDB" id="A0A7L1Y3F7"/>
<comment type="caution">
    <text evidence="4">The sequence shown here is derived from an EMBL/GenBank/DDBJ whole genome shotgun (WGS) entry which is preliminary data.</text>
</comment>
<dbReference type="SMART" id="SM00225">
    <property type="entry name" value="BTB"/>
    <property type="match status" value="2"/>
</dbReference>
<dbReference type="Pfam" id="PF07707">
    <property type="entry name" value="BACK"/>
    <property type="match status" value="1"/>
</dbReference>
<dbReference type="SMART" id="SM00612">
    <property type="entry name" value="Kelch"/>
    <property type="match status" value="5"/>
</dbReference>
<gene>
    <name evidence="4" type="primary">Klhl33</name>
    <name evidence="4" type="ORF">THIORB_R10392</name>
</gene>
<dbReference type="InterPro" id="IPR006652">
    <property type="entry name" value="Kelch_1"/>
</dbReference>
<dbReference type="PROSITE" id="PS50097">
    <property type="entry name" value="BTB"/>
    <property type="match status" value="1"/>
</dbReference>
<keyword evidence="2" id="KW-0677">Repeat</keyword>
<protein>
    <submittedName>
        <fullName evidence="4">KLH33 protein</fullName>
    </submittedName>
</protein>
<accession>A0A7L1Y3F7</accession>
<dbReference type="InterPro" id="IPR011705">
    <property type="entry name" value="BACK"/>
</dbReference>
<name>A0A7L1Y3F7_9AVES</name>
<keyword evidence="5" id="KW-1185">Reference proteome</keyword>
<feature type="domain" description="BTB" evidence="3">
    <location>
        <begin position="137"/>
        <end position="206"/>
    </location>
</feature>
<dbReference type="SMART" id="SM00875">
    <property type="entry name" value="BACK"/>
    <property type="match status" value="1"/>
</dbReference>
<evidence type="ECO:0000259" key="3">
    <source>
        <dbReference type="PROSITE" id="PS50097"/>
    </source>
</evidence>
<dbReference type="Gene3D" id="3.30.710.10">
    <property type="entry name" value="Potassium Channel Kv1.1, Chain A"/>
    <property type="match status" value="2"/>
</dbReference>
<dbReference type="InterPro" id="IPR015915">
    <property type="entry name" value="Kelch-typ_b-propeller"/>
</dbReference>
<dbReference type="Proteomes" id="UP000565698">
    <property type="component" value="Unassembled WGS sequence"/>
</dbReference>
<dbReference type="PANTHER" id="PTHR45632:SF14">
    <property type="entry name" value="KELCH-LIKE PROTEIN 33"/>
    <property type="match status" value="1"/>
</dbReference>
<dbReference type="InterPro" id="IPR011333">
    <property type="entry name" value="SKP1/BTB/POZ_sf"/>
</dbReference>
<dbReference type="InterPro" id="IPR017096">
    <property type="entry name" value="BTB-kelch_protein"/>
</dbReference>
<dbReference type="Pfam" id="PF24681">
    <property type="entry name" value="Kelch_KLHDC2_KLHL20_DRC7"/>
    <property type="match status" value="1"/>
</dbReference>
<feature type="non-terminal residue" evidence="4">
    <location>
        <position position="1"/>
    </location>
</feature>
<dbReference type="Pfam" id="PF21536">
    <property type="entry name" value="BTB_KLHL33"/>
    <property type="match status" value="1"/>
</dbReference>
<sequence length="703" mass="76412">TADNLRTAGQLVDVAVGPEGDMAHAVVLASISSFFLHFLEGRTRELHQGPPHRVPLPPGATLWGWRAVLAFAYGGTVPQGKQKEVEEAARALGAPRVVAACAPGLESDSQENGLKPLEEQWETLRAMEQLHASGLGCDLQLQAGDEVIPVQRLALSCSCDFFRALFTCPMREATHDPAAPLTTGLSPAELRLLLSFAYTGAVAGPWTVVLEAAETSLRYQAWGLLNLCLDVFTRGLTPETGLDVLTFAAAYGLTQVVRTAEDYVLATFPSVVATPAFLDLPAHLLIRLLRSDSLNVLHELEALEAASRWLMANRDGQEDLAKEVLSSVRFALMSGLELKKVPSVTEGVADPKILRELIIESLAPMAELPCRVRSLQEVLVVCGGDKVTTNLAARKPSMRLWFAHRYLSAVGLVKQVEWRALACFPDGPRFRHAIVVVGNVLYILGGKRYYGIYDTLASVYRYRPMDDSWERLASMSCGRNYFAAVALGDFIYALGGNSGEFYCTDTVECYDLANDTWRRCQPLPMALCGHAACALDGALYVSGGCDEAYQCQASLLRYIPGAPATFLAPMNGQRAGHIMEEAGGQLYVAGGLCQRDGQSGYRDQLTFEVYSPKLDTWVLLSPLPQAHVVGGAAVLGGELIVLGGYSHETYRDTHMIHAYQPGTRRWITRGTLPHAYTDLQACVLTVPPALRGPSCLENTLNNT</sequence>
<dbReference type="Pfam" id="PF00651">
    <property type="entry name" value="BTB"/>
    <property type="match status" value="1"/>
</dbReference>
<dbReference type="SUPFAM" id="SSF54695">
    <property type="entry name" value="POZ domain"/>
    <property type="match status" value="2"/>
</dbReference>
<evidence type="ECO:0000313" key="4">
    <source>
        <dbReference type="EMBL" id="NXP16112.1"/>
    </source>
</evidence>
<reference evidence="4 5" key="1">
    <citation type="submission" date="2019-09" db="EMBL/GenBank/DDBJ databases">
        <title>Bird 10,000 Genomes (B10K) Project - Family phase.</title>
        <authorList>
            <person name="Zhang G."/>
        </authorList>
    </citation>
    <scope>NUCLEOTIDE SEQUENCE [LARGE SCALE GENOMIC DNA]</scope>
    <source>
        <strain evidence="4">B10K-DU-002-47</strain>
        <tissue evidence="4">Muscle</tissue>
    </source>
</reference>
<feature type="non-terminal residue" evidence="4">
    <location>
        <position position="703"/>
    </location>
</feature>
<proteinExistence type="predicted"/>
<dbReference type="PANTHER" id="PTHR45632">
    <property type="entry name" value="LD33804P"/>
    <property type="match status" value="1"/>
</dbReference>
<keyword evidence="1" id="KW-0880">Kelch repeat</keyword>
<dbReference type="OrthoDB" id="45365at2759"/>